<dbReference type="Gene3D" id="3.40.50.300">
    <property type="entry name" value="P-loop containing nucleotide triphosphate hydrolases"/>
    <property type="match status" value="1"/>
</dbReference>
<dbReference type="PANTHER" id="PTHR43613:SF1">
    <property type="entry name" value="ABC TRANSPORTER, ATP-BINDING PROTEIN"/>
    <property type="match status" value="1"/>
</dbReference>
<evidence type="ECO:0000256" key="2">
    <source>
        <dbReference type="ARBA" id="ARBA00022840"/>
    </source>
</evidence>
<protein>
    <submittedName>
        <fullName evidence="4">ABC transporter ATP-binding protein</fullName>
    </submittedName>
</protein>
<proteinExistence type="predicted"/>
<evidence type="ECO:0000259" key="3">
    <source>
        <dbReference type="PROSITE" id="PS50893"/>
    </source>
</evidence>
<feature type="domain" description="ABC transporter" evidence="3">
    <location>
        <begin position="6"/>
        <end position="238"/>
    </location>
</feature>
<dbReference type="InterPro" id="IPR027417">
    <property type="entry name" value="P-loop_NTPase"/>
</dbReference>
<dbReference type="PANTHER" id="PTHR43613">
    <property type="entry name" value="ABC TRANSPORTER, ATP-BINDING PROTEIN"/>
    <property type="match status" value="1"/>
</dbReference>
<dbReference type="CDD" id="cd03230">
    <property type="entry name" value="ABC_DR_subfamily_A"/>
    <property type="match status" value="1"/>
</dbReference>
<dbReference type="InterPro" id="IPR017871">
    <property type="entry name" value="ABC_transporter-like_CS"/>
</dbReference>
<dbReference type="Pfam" id="PF00005">
    <property type="entry name" value="ABC_tran"/>
    <property type="match status" value="1"/>
</dbReference>
<keyword evidence="2 4" id="KW-0067">ATP-binding</keyword>
<reference evidence="4" key="1">
    <citation type="journal article" date="2020" name="mSystems">
        <title>Genome- and Community-Level Interaction Insights into Carbon Utilization and Element Cycling Functions of Hydrothermarchaeota in Hydrothermal Sediment.</title>
        <authorList>
            <person name="Zhou Z."/>
            <person name="Liu Y."/>
            <person name="Xu W."/>
            <person name="Pan J."/>
            <person name="Luo Z.H."/>
            <person name="Li M."/>
        </authorList>
    </citation>
    <scope>NUCLEOTIDE SEQUENCE [LARGE SCALE GENOMIC DNA]</scope>
    <source>
        <strain evidence="4">SpSt-1116</strain>
    </source>
</reference>
<dbReference type="GO" id="GO:0005524">
    <property type="term" value="F:ATP binding"/>
    <property type="evidence" value="ECO:0007669"/>
    <property type="project" value="UniProtKB-KW"/>
</dbReference>
<organism evidence="4">
    <name type="scientific">Fervidicoccus fontis</name>
    <dbReference type="NCBI Taxonomy" id="683846"/>
    <lineage>
        <taxon>Archaea</taxon>
        <taxon>Thermoproteota</taxon>
        <taxon>Thermoprotei</taxon>
        <taxon>Fervidicoccales</taxon>
        <taxon>Fervidicoccaceae</taxon>
        <taxon>Fervidicoccus</taxon>
    </lineage>
</organism>
<evidence type="ECO:0000313" key="4">
    <source>
        <dbReference type="EMBL" id="HHQ79875.1"/>
    </source>
</evidence>
<dbReference type="AlphaFoldDB" id="A0A7J3ZIF2"/>
<dbReference type="PROSITE" id="PS00211">
    <property type="entry name" value="ABC_TRANSPORTER_1"/>
    <property type="match status" value="1"/>
</dbReference>
<keyword evidence="1" id="KW-0547">Nucleotide-binding</keyword>
<gene>
    <name evidence="4" type="ORF">ENM78_00190</name>
</gene>
<evidence type="ECO:0000256" key="1">
    <source>
        <dbReference type="ARBA" id="ARBA00022741"/>
    </source>
</evidence>
<comment type="caution">
    <text evidence="4">The sequence shown here is derived from an EMBL/GenBank/DDBJ whole genome shotgun (WGS) entry which is preliminary data.</text>
</comment>
<dbReference type="InterPro" id="IPR003593">
    <property type="entry name" value="AAA+_ATPase"/>
</dbReference>
<dbReference type="GO" id="GO:0016887">
    <property type="term" value="F:ATP hydrolysis activity"/>
    <property type="evidence" value="ECO:0007669"/>
    <property type="project" value="InterPro"/>
</dbReference>
<dbReference type="PROSITE" id="PS50893">
    <property type="entry name" value="ABC_TRANSPORTER_2"/>
    <property type="match status" value="1"/>
</dbReference>
<dbReference type="InterPro" id="IPR003439">
    <property type="entry name" value="ABC_transporter-like_ATP-bd"/>
</dbReference>
<sequence>MLVLALIASNLYKTFKGKVKALQGLSLAIREGEVYGLVGPNGSGKTTALRIIATLLKPDSGKVQIFGIDALESPYQARKLLSYLPEEANVYERLTGWENLLFFARLFESNRERALEMAWYGATISGLGAEIHRRAGEYSKGMKRRLLLARALMVNPRVAILDEPTAGLDIFSSVKIREMIREHARARKTTVLLSSHNLFEVEKICDRVGFIYKGRLLEEGAPRELIEKYKVESLEEAFMSAIKSALH</sequence>
<dbReference type="SUPFAM" id="SSF52540">
    <property type="entry name" value="P-loop containing nucleoside triphosphate hydrolases"/>
    <property type="match status" value="1"/>
</dbReference>
<name>A0A7J3ZIF2_9CREN</name>
<accession>A0A7J3ZIF2</accession>
<dbReference type="EMBL" id="DRZC01000005">
    <property type="protein sequence ID" value="HHQ79875.1"/>
    <property type="molecule type" value="Genomic_DNA"/>
</dbReference>
<dbReference type="SMART" id="SM00382">
    <property type="entry name" value="AAA"/>
    <property type="match status" value="1"/>
</dbReference>